<feature type="region of interest" description="Disordered" evidence="1">
    <location>
        <begin position="41"/>
        <end position="67"/>
    </location>
</feature>
<dbReference type="EMBL" id="JAEVFJ010000052">
    <property type="protein sequence ID" value="KAH8081318.1"/>
    <property type="molecule type" value="Genomic_DNA"/>
</dbReference>
<proteinExistence type="predicted"/>
<dbReference type="AlphaFoldDB" id="A0A8K0UEB5"/>
<protein>
    <submittedName>
        <fullName evidence="2">Uncharacterized protein</fullName>
    </submittedName>
</protein>
<dbReference type="Proteomes" id="UP000813824">
    <property type="component" value="Unassembled WGS sequence"/>
</dbReference>
<evidence type="ECO:0000256" key="1">
    <source>
        <dbReference type="SAM" id="MobiDB-lite"/>
    </source>
</evidence>
<gene>
    <name evidence="2" type="ORF">BXZ70DRAFT_1068355</name>
</gene>
<accession>A0A8K0UEB5</accession>
<evidence type="ECO:0000313" key="3">
    <source>
        <dbReference type="Proteomes" id="UP000813824"/>
    </source>
</evidence>
<comment type="caution">
    <text evidence="2">The sequence shown here is derived from an EMBL/GenBank/DDBJ whole genome shotgun (WGS) entry which is preliminary data.</text>
</comment>
<name>A0A8K0UEB5_9AGAR</name>
<organism evidence="2 3">
    <name type="scientific">Cristinia sonorae</name>
    <dbReference type="NCBI Taxonomy" id="1940300"/>
    <lineage>
        <taxon>Eukaryota</taxon>
        <taxon>Fungi</taxon>
        <taxon>Dikarya</taxon>
        <taxon>Basidiomycota</taxon>
        <taxon>Agaricomycotina</taxon>
        <taxon>Agaricomycetes</taxon>
        <taxon>Agaricomycetidae</taxon>
        <taxon>Agaricales</taxon>
        <taxon>Pleurotineae</taxon>
        <taxon>Stephanosporaceae</taxon>
        <taxon>Cristinia</taxon>
    </lineage>
</organism>
<evidence type="ECO:0000313" key="2">
    <source>
        <dbReference type="EMBL" id="KAH8081318.1"/>
    </source>
</evidence>
<sequence length="138" mass="15568">MSHSSQAVVIPNTVRYELAEVLNIRDTVADAKCLITNDTEPIPNTAQMAPKDSEAKRPRVNMPFPTLPQTTEQASRIEYTLGITYESFNSLSTLDLFFLPPHTMHKTFESCCWVILPATEDLQDIKKHFGDAIKGHYD</sequence>
<reference evidence="2" key="1">
    <citation type="journal article" date="2021" name="New Phytol.">
        <title>Evolutionary innovations through gain and loss of genes in the ectomycorrhizal Boletales.</title>
        <authorList>
            <person name="Wu G."/>
            <person name="Miyauchi S."/>
            <person name="Morin E."/>
            <person name="Kuo A."/>
            <person name="Drula E."/>
            <person name="Varga T."/>
            <person name="Kohler A."/>
            <person name="Feng B."/>
            <person name="Cao Y."/>
            <person name="Lipzen A."/>
            <person name="Daum C."/>
            <person name="Hundley H."/>
            <person name="Pangilinan J."/>
            <person name="Johnson J."/>
            <person name="Barry K."/>
            <person name="LaButti K."/>
            <person name="Ng V."/>
            <person name="Ahrendt S."/>
            <person name="Min B."/>
            <person name="Choi I.G."/>
            <person name="Park H."/>
            <person name="Plett J.M."/>
            <person name="Magnuson J."/>
            <person name="Spatafora J.W."/>
            <person name="Nagy L.G."/>
            <person name="Henrissat B."/>
            <person name="Grigoriev I.V."/>
            <person name="Yang Z.L."/>
            <person name="Xu J."/>
            <person name="Martin F.M."/>
        </authorList>
    </citation>
    <scope>NUCLEOTIDE SEQUENCE</scope>
    <source>
        <strain evidence="2">KKN 215</strain>
    </source>
</reference>
<keyword evidence="3" id="KW-1185">Reference proteome</keyword>